<name>A0ABR2CSS6_9ROSI</name>
<comment type="caution">
    <text evidence="1">The sequence shown here is derived from an EMBL/GenBank/DDBJ whole genome shotgun (WGS) entry which is preliminary data.</text>
</comment>
<dbReference type="Proteomes" id="UP001472677">
    <property type="component" value="Unassembled WGS sequence"/>
</dbReference>
<organism evidence="1 2">
    <name type="scientific">Hibiscus sabdariffa</name>
    <name type="common">roselle</name>
    <dbReference type="NCBI Taxonomy" id="183260"/>
    <lineage>
        <taxon>Eukaryota</taxon>
        <taxon>Viridiplantae</taxon>
        <taxon>Streptophyta</taxon>
        <taxon>Embryophyta</taxon>
        <taxon>Tracheophyta</taxon>
        <taxon>Spermatophyta</taxon>
        <taxon>Magnoliopsida</taxon>
        <taxon>eudicotyledons</taxon>
        <taxon>Gunneridae</taxon>
        <taxon>Pentapetalae</taxon>
        <taxon>rosids</taxon>
        <taxon>malvids</taxon>
        <taxon>Malvales</taxon>
        <taxon>Malvaceae</taxon>
        <taxon>Malvoideae</taxon>
        <taxon>Hibiscus</taxon>
    </lineage>
</organism>
<protein>
    <submittedName>
        <fullName evidence="1">Uncharacterized protein</fullName>
    </submittedName>
</protein>
<evidence type="ECO:0000313" key="1">
    <source>
        <dbReference type="EMBL" id="KAK8522835.1"/>
    </source>
</evidence>
<gene>
    <name evidence="1" type="ORF">V6N12_056530</name>
</gene>
<keyword evidence="2" id="KW-1185">Reference proteome</keyword>
<sequence length="76" mass="8238">MNKSPVNLQHPRNRLASTSVLVFLAVNRNGNAAIGFAVVTATEDKRKTLDPPSPGTNAFPDTVIRLQVVRTDVLLI</sequence>
<reference evidence="1 2" key="1">
    <citation type="journal article" date="2024" name="G3 (Bethesda)">
        <title>Genome assembly of Hibiscus sabdariffa L. provides insights into metabolisms of medicinal natural products.</title>
        <authorList>
            <person name="Kim T."/>
        </authorList>
    </citation>
    <scope>NUCLEOTIDE SEQUENCE [LARGE SCALE GENOMIC DNA]</scope>
    <source>
        <strain evidence="1">TK-2024</strain>
        <tissue evidence="1">Old leaves</tissue>
    </source>
</reference>
<accession>A0ABR2CSS6</accession>
<dbReference type="EMBL" id="JBBPBM010000045">
    <property type="protein sequence ID" value="KAK8522835.1"/>
    <property type="molecule type" value="Genomic_DNA"/>
</dbReference>
<proteinExistence type="predicted"/>
<evidence type="ECO:0000313" key="2">
    <source>
        <dbReference type="Proteomes" id="UP001472677"/>
    </source>
</evidence>